<dbReference type="PANTHER" id="PTHR42760:SF133">
    <property type="entry name" value="3-OXOACYL-[ACYL-CARRIER-PROTEIN] REDUCTASE"/>
    <property type="match status" value="1"/>
</dbReference>
<comment type="similarity">
    <text evidence="1 3">Belongs to the short-chain dehydrogenases/reductases (SDR) family.</text>
</comment>
<proteinExistence type="inferred from homology"/>
<evidence type="ECO:0000313" key="4">
    <source>
        <dbReference type="EMBL" id="AGB19355.1"/>
    </source>
</evidence>
<dbReference type="PANTHER" id="PTHR42760">
    <property type="entry name" value="SHORT-CHAIN DEHYDROGENASES/REDUCTASES FAMILY MEMBER"/>
    <property type="match status" value="1"/>
</dbReference>
<dbReference type="Gene3D" id="3.40.50.720">
    <property type="entry name" value="NAD(P)-binding Rossmann-like Domain"/>
    <property type="match status" value="1"/>
</dbReference>
<dbReference type="InterPro" id="IPR002347">
    <property type="entry name" value="SDR_fam"/>
</dbReference>
<keyword evidence="2" id="KW-0560">Oxidoreductase</keyword>
<dbReference type="NCBIfam" id="NF004817">
    <property type="entry name" value="PRK06171.1"/>
    <property type="match status" value="1"/>
</dbReference>
<reference evidence="4 5" key="1">
    <citation type="submission" date="2012-03" db="EMBL/GenBank/DDBJ databases">
        <title>Complete sequence of chromosome of Thermoanaerobacterium thermosaccharolyticum M0795.</title>
        <authorList>
            <consortium name="US DOE Joint Genome Institute"/>
            <person name="Lucas S."/>
            <person name="Han J."/>
            <person name="Lapidus A."/>
            <person name="Cheng J.-F."/>
            <person name="Goodwin L."/>
            <person name="Pitluck S."/>
            <person name="Peters L."/>
            <person name="Teshima H."/>
            <person name="Detter J.C."/>
            <person name="Han C."/>
            <person name="Tapia R."/>
            <person name="Land M."/>
            <person name="Hauser L."/>
            <person name="Kyrpides N."/>
            <person name="Ivanova N."/>
            <person name="Pagani I."/>
            <person name="Feinberg L."/>
            <person name="Folden J."/>
            <person name="Hogsett D."/>
            <person name="Shaw J."/>
            <person name="Woyke T."/>
        </authorList>
    </citation>
    <scope>NUCLEOTIDE SEQUENCE [LARGE SCALE GENOMIC DNA]</scope>
    <source>
        <strain evidence="4 5">M0795</strain>
    </source>
</reference>
<dbReference type="InterPro" id="IPR020904">
    <property type="entry name" value="Sc_DH/Rdtase_CS"/>
</dbReference>
<dbReference type="RefSeq" id="WP_015311882.1">
    <property type="nucleotide sequence ID" value="NC_019970.1"/>
</dbReference>
<name>L0IIN0_THETR</name>
<dbReference type="KEGG" id="tto:Thethe_01733"/>
<dbReference type="PRINTS" id="PR00081">
    <property type="entry name" value="GDHRDH"/>
</dbReference>
<dbReference type="Proteomes" id="UP000010845">
    <property type="component" value="Chromosome"/>
</dbReference>
<organism evidence="4 5">
    <name type="scientific">Thermoanaerobacterium thermosaccharolyticum M0795</name>
    <dbReference type="NCBI Taxonomy" id="698948"/>
    <lineage>
        <taxon>Bacteria</taxon>
        <taxon>Bacillati</taxon>
        <taxon>Bacillota</taxon>
        <taxon>Clostridia</taxon>
        <taxon>Thermoanaerobacterales</taxon>
        <taxon>Thermoanaerobacteraceae</taxon>
        <taxon>Thermoanaerobacterium</taxon>
    </lineage>
</organism>
<dbReference type="FunFam" id="3.40.50.720:FF:000084">
    <property type="entry name" value="Short-chain dehydrogenase reductase"/>
    <property type="match status" value="1"/>
</dbReference>
<dbReference type="GO" id="GO:0016616">
    <property type="term" value="F:oxidoreductase activity, acting on the CH-OH group of donors, NAD or NADP as acceptor"/>
    <property type="evidence" value="ECO:0007669"/>
    <property type="project" value="TreeGrafter"/>
</dbReference>
<dbReference type="Pfam" id="PF00106">
    <property type="entry name" value="adh_short"/>
    <property type="match status" value="1"/>
</dbReference>
<dbReference type="AlphaFoldDB" id="L0IIN0"/>
<dbReference type="EMBL" id="CP003066">
    <property type="protein sequence ID" value="AGB19355.1"/>
    <property type="molecule type" value="Genomic_DNA"/>
</dbReference>
<dbReference type="SUPFAM" id="SSF51735">
    <property type="entry name" value="NAD(P)-binding Rossmann-fold domains"/>
    <property type="match status" value="1"/>
</dbReference>
<dbReference type="PROSITE" id="PS00061">
    <property type="entry name" value="ADH_SHORT"/>
    <property type="match status" value="1"/>
</dbReference>
<accession>L0IIN0</accession>
<dbReference type="GO" id="GO:0008206">
    <property type="term" value="P:bile acid metabolic process"/>
    <property type="evidence" value="ECO:0007669"/>
    <property type="project" value="UniProtKB-ARBA"/>
</dbReference>
<evidence type="ECO:0000313" key="5">
    <source>
        <dbReference type="Proteomes" id="UP000010845"/>
    </source>
</evidence>
<gene>
    <name evidence="4" type="ORF">Thethe_01733</name>
</gene>
<dbReference type="PRINTS" id="PR00080">
    <property type="entry name" value="SDRFAMILY"/>
</dbReference>
<evidence type="ECO:0000256" key="2">
    <source>
        <dbReference type="ARBA" id="ARBA00023002"/>
    </source>
</evidence>
<evidence type="ECO:0008006" key="6">
    <source>
        <dbReference type="Google" id="ProtNLM"/>
    </source>
</evidence>
<evidence type="ECO:0000256" key="3">
    <source>
        <dbReference type="RuleBase" id="RU000363"/>
    </source>
</evidence>
<dbReference type="InterPro" id="IPR036291">
    <property type="entry name" value="NAD(P)-bd_dom_sf"/>
</dbReference>
<dbReference type="CDD" id="cd05233">
    <property type="entry name" value="SDR_c"/>
    <property type="match status" value="1"/>
</dbReference>
<dbReference type="HOGENOM" id="CLU_010194_1_0_9"/>
<protein>
    <recommendedName>
        <fullName evidence="6">Sorbitol-6-phosphate 2-dehydrogenase</fullName>
    </recommendedName>
</protein>
<sequence length="274" mass="29828">MKNTWLELEGKVAIVTGSASGIGKAIAIELVQNGASVVISDINSEGQKVLSEINCICDNNIFIKTDITKIEDIKYMVNKTVDKYGKIDILINNAGINIPRLLVDPDNPEGKYELKESEFDLMVSINQKGTYLCAQVVAREMIKQKSGTIINITSECGLEGSTGQSCYAGTKGAIYAFTRSWAKELGKYGLRVVGVAPGIIEKTGLRTEEYENALAYTRGITAEELRSSYNNLTIPLKRVGRSKEIADLVCYLASDRASYIDGVTYNISGGKSRG</sequence>
<evidence type="ECO:0000256" key="1">
    <source>
        <dbReference type="ARBA" id="ARBA00006484"/>
    </source>
</evidence>
<dbReference type="PATRIC" id="fig|698948.3.peg.1731"/>